<dbReference type="AlphaFoldDB" id="X1DBS8"/>
<reference evidence="1" key="1">
    <citation type="journal article" date="2014" name="Front. Microbiol.">
        <title>High frequency of phylogenetically diverse reductive dehalogenase-homologous genes in deep subseafloor sedimentary metagenomes.</title>
        <authorList>
            <person name="Kawai M."/>
            <person name="Futagami T."/>
            <person name="Toyoda A."/>
            <person name="Takaki Y."/>
            <person name="Nishi S."/>
            <person name="Hori S."/>
            <person name="Arai W."/>
            <person name="Tsubouchi T."/>
            <person name="Morono Y."/>
            <person name="Uchiyama I."/>
            <person name="Ito T."/>
            <person name="Fujiyama A."/>
            <person name="Inagaki F."/>
            <person name="Takami H."/>
        </authorList>
    </citation>
    <scope>NUCLEOTIDE SEQUENCE</scope>
    <source>
        <strain evidence="1">Expedition CK06-06</strain>
    </source>
</reference>
<sequence>MMYNWHQYAAFVVIVVHGPDDVSRSTWPEASEAKRHVRKLLEQGVVAANIRVYRTRLVRPPLPPF</sequence>
<organism evidence="1">
    <name type="scientific">marine sediment metagenome</name>
    <dbReference type="NCBI Taxonomy" id="412755"/>
    <lineage>
        <taxon>unclassified sequences</taxon>
        <taxon>metagenomes</taxon>
        <taxon>ecological metagenomes</taxon>
    </lineage>
</organism>
<evidence type="ECO:0000313" key="1">
    <source>
        <dbReference type="EMBL" id="GAH05775.1"/>
    </source>
</evidence>
<accession>X1DBS8</accession>
<name>X1DBS8_9ZZZZ</name>
<proteinExistence type="predicted"/>
<protein>
    <submittedName>
        <fullName evidence="1">Uncharacterized protein</fullName>
    </submittedName>
</protein>
<gene>
    <name evidence="1" type="ORF">S01H4_63804</name>
</gene>
<dbReference type="EMBL" id="BART01038490">
    <property type="protein sequence ID" value="GAH05775.1"/>
    <property type="molecule type" value="Genomic_DNA"/>
</dbReference>
<comment type="caution">
    <text evidence="1">The sequence shown here is derived from an EMBL/GenBank/DDBJ whole genome shotgun (WGS) entry which is preliminary data.</text>
</comment>